<name>A0A0M7A0A5_9HYPH</name>
<evidence type="ECO:0000313" key="2">
    <source>
        <dbReference type="Proteomes" id="UP000053235"/>
    </source>
</evidence>
<dbReference type="Proteomes" id="UP000053235">
    <property type="component" value="Unassembled WGS sequence"/>
</dbReference>
<proteinExistence type="predicted"/>
<dbReference type="RefSeq" id="WP_186009038.1">
    <property type="nucleotide sequence ID" value="NZ_CXWD01000004.1"/>
</dbReference>
<evidence type="ECO:0000313" key="1">
    <source>
        <dbReference type="EMBL" id="CTQ67224.1"/>
    </source>
</evidence>
<dbReference type="EMBL" id="CXWD01000004">
    <property type="protein sequence ID" value="CTQ67224.1"/>
    <property type="molecule type" value="Genomic_DNA"/>
</dbReference>
<dbReference type="AlphaFoldDB" id="A0A0M7A0A5"/>
<gene>
    <name evidence="1" type="ORF">LAX5112_01276</name>
</gene>
<sequence>MEKLASILLDLKWAELDEFAAHIRDVAIDDNGDQNDVRWVAGSLIDWAKEHHPEVQK</sequence>
<keyword evidence="2" id="KW-1185">Reference proteome</keyword>
<accession>A0A0M7A0A5</accession>
<protein>
    <submittedName>
        <fullName evidence="1">Uncharacterized protein</fullName>
    </submittedName>
</protein>
<organism evidence="1 2">
    <name type="scientific">Roseibium alexandrii</name>
    <dbReference type="NCBI Taxonomy" id="388408"/>
    <lineage>
        <taxon>Bacteria</taxon>
        <taxon>Pseudomonadati</taxon>
        <taxon>Pseudomonadota</taxon>
        <taxon>Alphaproteobacteria</taxon>
        <taxon>Hyphomicrobiales</taxon>
        <taxon>Stappiaceae</taxon>
        <taxon>Roseibium</taxon>
    </lineage>
</organism>
<reference evidence="2" key="1">
    <citation type="submission" date="2015-07" db="EMBL/GenBank/DDBJ databases">
        <authorList>
            <person name="Rodrigo-Torres Lidia"/>
            <person name="Arahal R.David."/>
        </authorList>
    </citation>
    <scope>NUCLEOTIDE SEQUENCE [LARGE SCALE GENOMIC DNA]</scope>
    <source>
        <strain evidence="2">CECT 5112</strain>
    </source>
</reference>
<dbReference type="STRING" id="388408.LAX5112_01276"/>